<feature type="non-terminal residue" evidence="1">
    <location>
        <position position="1"/>
    </location>
</feature>
<name>A0A2G9TVB6_TELCI</name>
<proteinExistence type="predicted"/>
<evidence type="ECO:0000313" key="2">
    <source>
        <dbReference type="Proteomes" id="UP000230423"/>
    </source>
</evidence>
<dbReference type="EMBL" id="KZ354060">
    <property type="protein sequence ID" value="PIO61190.1"/>
    <property type="molecule type" value="Genomic_DNA"/>
</dbReference>
<reference evidence="1 2" key="1">
    <citation type="submission" date="2015-09" db="EMBL/GenBank/DDBJ databases">
        <title>Draft genome of the parasitic nematode Teladorsagia circumcincta isolate WARC Sus (inbred).</title>
        <authorList>
            <person name="Mitreva M."/>
        </authorList>
    </citation>
    <scope>NUCLEOTIDE SEQUENCE [LARGE SCALE GENOMIC DNA]</scope>
    <source>
        <strain evidence="1 2">S</strain>
    </source>
</reference>
<sequence length="111" mass="12222">EPTSGHPAIGNPHVWFPGEKGRVETCGPQPFTFRDVPSTHSEATLKHSFDESEQSMATWTIQALSLALCLSAGFQQGYIASVLNQPYVEIQKFINESWIYRTGHPMGSGSL</sequence>
<accession>A0A2G9TVB6</accession>
<feature type="non-terminal residue" evidence="1">
    <location>
        <position position="111"/>
    </location>
</feature>
<dbReference type="OrthoDB" id="8120565at2759"/>
<evidence type="ECO:0000313" key="1">
    <source>
        <dbReference type="EMBL" id="PIO61190.1"/>
    </source>
</evidence>
<keyword evidence="2" id="KW-1185">Reference proteome</keyword>
<dbReference type="AlphaFoldDB" id="A0A2G9TVB6"/>
<protein>
    <submittedName>
        <fullName evidence="1">Uncharacterized protein</fullName>
    </submittedName>
</protein>
<dbReference type="Proteomes" id="UP000230423">
    <property type="component" value="Unassembled WGS sequence"/>
</dbReference>
<gene>
    <name evidence="1" type="ORF">TELCIR_17295</name>
</gene>
<organism evidence="1 2">
    <name type="scientific">Teladorsagia circumcincta</name>
    <name type="common">Brown stomach worm</name>
    <name type="synonym">Ostertagia circumcincta</name>
    <dbReference type="NCBI Taxonomy" id="45464"/>
    <lineage>
        <taxon>Eukaryota</taxon>
        <taxon>Metazoa</taxon>
        <taxon>Ecdysozoa</taxon>
        <taxon>Nematoda</taxon>
        <taxon>Chromadorea</taxon>
        <taxon>Rhabditida</taxon>
        <taxon>Rhabditina</taxon>
        <taxon>Rhabditomorpha</taxon>
        <taxon>Strongyloidea</taxon>
        <taxon>Trichostrongylidae</taxon>
        <taxon>Teladorsagia</taxon>
    </lineage>
</organism>